<accession>A0A7S0B0L4</accession>
<reference evidence="1" key="1">
    <citation type="submission" date="2021-01" db="EMBL/GenBank/DDBJ databases">
        <authorList>
            <person name="Corre E."/>
            <person name="Pelletier E."/>
            <person name="Niang G."/>
            <person name="Scheremetjew M."/>
            <person name="Finn R."/>
            <person name="Kale V."/>
            <person name="Holt S."/>
            <person name="Cochrane G."/>
            <person name="Meng A."/>
            <person name="Brown T."/>
            <person name="Cohen L."/>
        </authorList>
    </citation>
    <scope>NUCLEOTIDE SEQUENCE</scope>
    <source>
        <strain evidence="1">Pbaha01</strain>
    </source>
</reference>
<dbReference type="Gene3D" id="2.120.10.80">
    <property type="entry name" value="Kelch-type beta propeller"/>
    <property type="match status" value="2"/>
</dbReference>
<dbReference type="SUPFAM" id="SSF117281">
    <property type="entry name" value="Kelch motif"/>
    <property type="match status" value="1"/>
</dbReference>
<dbReference type="InterPro" id="IPR006652">
    <property type="entry name" value="Kelch_1"/>
</dbReference>
<protein>
    <submittedName>
        <fullName evidence="1">Uncharacterized protein</fullName>
    </submittedName>
</protein>
<dbReference type="AlphaFoldDB" id="A0A7S0B0L4"/>
<dbReference type="PRINTS" id="PR00501">
    <property type="entry name" value="KELCHREPEAT"/>
</dbReference>
<dbReference type="InterPro" id="IPR052392">
    <property type="entry name" value="Kelch-BTB_domain-containing"/>
</dbReference>
<dbReference type="SMART" id="SM00612">
    <property type="entry name" value="Kelch"/>
    <property type="match status" value="4"/>
</dbReference>
<organism evidence="1">
    <name type="scientific">Pyrodinium bahamense</name>
    <dbReference type="NCBI Taxonomy" id="73915"/>
    <lineage>
        <taxon>Eukaryota</taxon>
        <taxon>Sar</taxon>
        <taxon>Alveolata</taxon>
        <taxon>Dinophyceae</taxon>
        <taxon>Gonyaulacales</taxon>
        <taxon>Pyrocystaceae</taxon>
        <taxon>Pyrodinium</taxon>
    </lineage>
</organism>
<dbReference type="InterPro" id="IPR015915">
    <property type="entry name" value="Kelch-typ_b-propeller"/>
</dbReference>
<dbReference type="Pfam" id="PF01344">
    <property type="entry name" value="Kelch_1"/>
    <property type="match status" value="3"/>
</dbReference>
<dbReference type="PANTHER" id="PTHR46375:SF3">
    <property type="entry name" value="KELCH REPEAT AND BTB DOMAIN-CONTAINING PROTEIN 13"/>
    <property type="match status" value="1"/>
</dbReference>
<proteinExistence type="predicted"/>
<evidence type="ECO:0000313" key="1">
    <source>
        <dbReference type="EMBL" id="CAD8379404.1"/>
    </source>
</evidence>
<sequence length="211" mass="21865">MPTARKWLAAAAPEGRLFALGGSNEHSALATVEVFDPAVGTWETEPPMPTARSGLASAGLAGHIYALGGCLDATGTRPVAIAERFTPEASGPGGMWERMPGLHVARGGLTAASLGDYLYAVGGHNGRVLGVAEVYDPATGQWTTLPEMLNPRENFAAVAAVGEIYVLGGYSDTWVDVATVERYDPVAGGWAQGPDLPLARRCFAAASLDAL</sequence>
<dbReference type="EMBL" id="HBEG01039783">
    <property type="protein sequence ID" value="CAD8379404.1"/>
    <property type="molecule type" value="Transcribed_RNA"/>
</dbReference>
<dbReference type="PANTHER" id="PTHR46375">
    <property type="entry name" value="KELCH REPEAT AND BTB DOMAIN-CONTAINING PROTEIN 13-RELATED"/>
    <property type="match status" value="1"/>
</dbReference>
<gene>
    <name evidence="1" type="ORF">PBAH0796_LOCUS24283</name>
</gene>
<name>A0A7S0B0L4_9DINO</name>